<dbReference type="Pfam" id="PF11809">
    <property type="entry name" value="DUF3330"/>
    <property type="match status" value="1"/>
</dbReference>
<evidence type="ECO:0008006" key="3">
    <source>
        <dbReference type="Google" id="ProtNLM"/>
    </source>
</evidence>
<dbReference type="PATRIC" id="fig|227377.7.peg.957"/>
<accession>Q83CZ0</accession>
<sequence length="57" mass="6263">MMAKMGKKQISGHKTVSCDQCNTQISLLTALTAEGADYVKHFCGKACYNAWLAEHTK</sequence>
<dbReference type="EnsemblBacteria" id="AAO90483">
    <property type="protein sequence ID" value="AAO90483"/>
    <property type="gene ID" value="CBU_0961"/>
</dbReference>
<dbReference type="RefSeq" id="WP_010957919.1">
    <property type="nucleotide sequence ID" value="NC_002971.4"/>
</dbReference>
<dbReference type="KEGG" id="cbu:CBU_0961"/>
<dbReference type="Proteomes" id="UP000002671">
    <property type="component" value="Chromosome"/>
</dbReference>
<proteinExistence type="predicted"/>
<organism evidence="1 2">
    <name type="scientific">Coxiella burnetii (strain RSA 493 / Nine Mile phase I)</name>
    <dbReference type="NCBI Taxonomy" id="227377"/>
    <lineage>
        <taxon>Bacteria</taxon>
        <taxon>Pseudomonadati</taxon>
        <taxon>Pseudomonadota</taxon>
        <taxon>Gammaproteobacteria</taxon>
        <taxon>Legionellales</taxon>
        <taxon>Coxiellaceae</taxon>
        <taxon>Coxiella</taxon>
    </lineage>
</organism>
<dbReference type="EMBL" id="AE016828">
    <property type="protein sequence ID" value="AAO90483.2"/>
    <property type="molecule type" value="Genomic_DNA"/>
</dbReference>
<evidence type="ECO:0000313" key="1">
    <source>
        <dbReference type="EMBL" id="AAO90483.2"/>
    </source>
</evidence>
<reference evidence="1 2" key="2">
    <citation type="journal article" date="2009" name="Infect. Immun.">
        <title>Comparative genomics reveal extensive transposon-mediated genomic plasticity and diversity among potential effector proteins within the genus Coxiella.</title>
        <authorList>
            <person name="Beare P.A."/>
            <person name="Unsworth N."/>
            <person name="Andoh M."/>
            <person name="Voth D.E."/>
            <person name="Omsland A."/>
            <person name="Gilk S.D."/>
            <person name="Williams K.P."/>
            <person name="Sobral B.W."/>
            <person name="Kupko J.J.III."/>
            <person name="Porcella S.F."/>
            <person name="Samuel J.E."/>
            <person name="Heinzen R.A."/>
        </authorList>
    </citation>
    <scope>NUCLEOTIDE SEQUENCE [LARGE SCALE GENOMIC DNA]</scope>
    <source>
        <strain evidence="2">RSA 493 / Nine Mile phase I</strain>
    </source>
</reference>
<name>Q83CZ0_COXBU</name>
<dbReference type="GeneID" id="1208856"/>
<dbReference type="AlphaFoldDB" id="Q83CZ0"/>
<dbReference type="InterPro" id="IPR021767">
    <property type="entry name" value="TnpM"/>
</dbReference>
<reference evidence="1 2" key="1">
    <citation type="journal article" date="2003" name="Proc. Natl. Acad. Sci. U.S.A.">
        <title>Complete genome sequence of the Q-fever pathogen, Coxiella burnetii.</title>
        <authorList>
            <person name="Seshadri R."/>
            <person name="Paulsen I.T."/>
            <person name="Eisen J.A."/>
            <person name="Read T.D."/>
            <person name="Nelson K.E."/>
            <person name="Nelson W.C."/>
            <person name="Ward N.L."/>
            <person name="Tettelin H."/>
            <person name="Davidsen T.M."/>
            <person name="Beanan M.J."/>
            <person name="Deboy R.T."/>
            <person name="Daugherty S.C."/>
            <person name="Brinkac L.M."/>
            <person name="Madupu R."/>
            <person name="Dodson R.J."/>
            <person name="Khouri H.M."/>
            <person name="Lee K.H."/>
            <person name="Carty H.A."/>
            <person name="Scanlan D."/>
            <person name="Heinzen R.A."/>
            <person name="Thompson H.A."/>
            <person name="Samuel J.E."/>
            <person name="Fraser C.M."/>
            <person name="Heidelberg J.F."/>
        </authorList>
    </citation>
    <scope>NUCLEOTIDE SEQUENCE [LARGE SCALE GENOMIC DNA]</scope>
    <source>
        <strain evidence="2">RSA 493 / Nine Mile phase I</strain>
    </source>
</reference>
<dbReference type="OrthoDB" id="9784375at2"/>
<dbReference type="HOGENOM" id="CLU_3006581_0_0_6"/>
<evidence type="ECO:0000313" key="2">
    <source>
        <dbReference type="Proteomes" id="UP000002671"/>
    </source>
</evidence>
<dbReference type="RefSeq" id="NP_819969.2">
    <property type="nucleotide sequence ID" value="NC_002971.4"/>
</dbReference>
<keyword evidence="2" id="KW-1185">Reference proteome</keyword>
<protein>
    <recommendedName>
        <fullName evidence="3">TRASH domain-containing protein</fullName>
    </recommendedName>
</protein>
<gene>
    <name evidence="1" type="ordered locus">CBU_0961</name>
</gene>
<dbReference type="STRING" id="227377.CBU_0961"/>